<keyword evidence="7 9" id="KW-0472">Membrane</keyword>
<feature type="region of interest" description="Disordered" evidence="10">
    <location>
        <begin position="1"/>
        <end position="24"/>
    </location>
</feature>
<feature type="transmembrane region" description="Helical" evidence="9">
    <location>
        <begin position="64"/>
        <end position="82"/>
    </location>
</feature>
<comment type="subcellular location">
    <subcellularLocation>
        <location evidence="1 9">Endoplasmic reticulum membrane</location>
        <topology evidence="1 9">Multi-pass membrane protein</topology>
    </subcellularLocation>
</comment>
<dbReference type="AlphaFoldDB" id="A0A7S0WRA0"/>
<evidence type="ECO:0000256" key="7">
    <source>
        <dbReference type="ARBA" id="ARBA00023136"/>
    </source>
</evidence>
<evidence type="ECO:0000256" key="9">
    <source>
        <dbReference type="RuleBase" id="RU368033"/>
    </source>
</evidence>
<feature type="compositionally biased region" description="Low complexity" evidence="10">
    <location>
        <begin position="8"/>
        <end position="20"/>
    </location>
</feature>
<reference evidence="11" key="1">
    <citation type="submission" date="2021-01" db="EMBL/GenBank/DDBJ databases">
        <authorList>
            <person name="Corre E."/>
            <person name="Pelletier E."/>
            <person name="Niang G."/>
            <person name="Scheremetjew M."/>
            <person name="Finn R."/>
            <person name="Kale V."/>
            <person name="Holt S."/>
            <person name="Cochrane G."/>
            <person name="Meng A."/>
            <person name="Brown T."/>
            <person name="Cohen L."/>
        </authorList>
    </citation>
    <scope>NUCLEOTIDE SEQUENCE</scope>
    <source>
        <strain evidence="11">SAG 11-49</strain>
    </source>
</reference>
<evidence type="ECO:0000256" key="8">
    <source>
        <dbReference type="ARBA" id="ARBA00045608"/>
    </source>
</evidence>
<feature type="transmembrane region" description="Helical" evidence="9">
    <location>
        <begin position="88"/>
        <end position="109"/>
    </location>
</feature>
<keyword evidence="6 9" id="KW-1133">Transmembrane helix</keyword>
<dbReference type="EMBL" id="HBFB01016514">
    <property type="protein sequence ID" value="CAD8679795.1"/>
    <property type="molecule type" value="Transcribed_RNA"/>
</dbReference>
<dbReference type="InterPro" id="IPR009582">
    <property type="entry name" value="Spc2/SPCS2"/>
</dbReference>
<keyword evidence="5 9" id="KW-0256">Endoplasmic reticulum</keyword>
<evidence type="ECO:0000256" key="1">
    <source>
        <dbReference type="ARBA" id="ARBA00004477"/>
    </source>
</evidence>
<organism evidence="11">
    <name type="scientific">Chlamydomonas leiostraca</name>
    <dbReference type="NCBI Taxonomy" id="1034604"/>
    <lineage>
        <taxon>Eukaryota</taxon>
        <taxon>Viridiplantae</taxon>
        <taxon>Chlorophyta</taxon>
        <taxon>core chlorophytes</taxon>
        <taxon>Chlorophyceae</taxon>
        <taxon>CS clade</taxon>
        <taxon>Chlamydomonadales</taxon>
        <taxon>Chlamydomonadaceae</taxon>
        <taxon>Chlamydomonas</taxon>
    </lineage>
</organism>
<dbReference type="GO" id="GO:0008233">
    <property type="term" value="F:peptidase activity"/>
    <property type="evidence" value="ECO:0007669"/>
    <property type="project" value="UniProtKB-UniRule"/>
</dbReference>
<protein>
    <recommendedName>
        <fullName evidence="3 9">Signal peptidase complex subunit 2</fullName>
    </recommendedName>
</protein>
<dbReference type="GO" id="GO:0006465">
    <property type="term" value="P:signal peptide processing"/>
    <property type="evidence" value="ECO:0007669"/>
    <property type="project" value="UniProtKB-UniRule"/>
</dbReference>
<gene>
    <name evidence="11" type="ORF">CLEI1391_LOCUS9233</name>
</gene>
<keyword evidence="4 9" id="KW-0812">Transmembrane</keyword>
<dbReference type="Pfam" id="PF06703">
    <property type="entry name" value="SPC25"/>
    <property type="match status" value="1"/>
</dbReference>
<dbReference type="PANTHER" id="PTHR13085">
    <property type="entry name" value="MICROSOMAL SIGNAL PEPTIDASE 25 KDA SUBUNIT"/>
    <property type="match status" value="1"/>
</dbReference>
<name>A0A7S0WRA0_9CHLO</name>
<evidence type="ECO:0000313" key="11">
    <source>
        <dbReference type="EMBL" id="CAD8679795.1"/>
    </source>
</evidence>
<dbReference type="GO" id="GO:0005787">
    <property type="term" value="C:signal peptidase complex"/>
    <property type="evidence" value="ECO:0007669"/>
    <property type="project" value="UniProtKB-UniRule"/>
</dbReference>
<evidence type="ECO:0000256" key="4">
    <source>
        <dbReference type="ARBA" id="ARBA00022692"/>
    </source>
</evidence>
<evidence type="ECO:0000256" key="6">
    <source>
        <dbReference type="ARBA" id="ARBA00022989"/>
    </source>
</evidence>
<comment type="similarity">
    <text evidence="2 9">Belongs to the SPCS2 family.</text>
</comment>
<accession>A0A7S0WRA0</accession>
<comment type="function">
    <text evidence="8 9">Component of the signal peptidase complex (SPC) which catalyzes the cleavage of N-terminal signal sequences from nascent proteins as they are translocated into the lumen of the endoplasmic reticulum. Enhances the enzymatic activity of SPC and facilitates the interactions between different components of the translocation site.</text>
</comment>
<sequence>MPPRAKKPAATSTGTGTASEPEQEPIKVNLSDAASLKAALDTVSRDIVLEHGYEENTTISNTKIGLGVAAILFALYAQFGPGKFPANWWQVLVCVVCYVILTTILNYYVGKNEGDAHLVTRARRGEQGSLRLSSRMDRYDDQYSLIMHNGSVPEAARKEVKLTASVTKFFHADGYMSATAFRPEVEALLAEYQAAGPKKSQ</sequence>
<dbReference type="PANTHER" id="PTHR13085:SF0">
    <property type="entry name" value="SIGNAL PEPTIDASE COMPLEX SUBUNIT 2"/>
    <property type="match status" value="1"/>
</dbReference>
<evidence type="ECO:0000256" key="5">
    <source>
        <dbReference type="ARBA" id="ARBA00022824"/>
    </source>
</evidence>
<evidence type="ECO:0000256" key="2">
    <source>
        <dbReference type="ARBA" id="ARBA00007324"/>
    </source>
</evidence>
<dbReference type="GO" id="GO:0045047">
    <property type="term" value="P:protein targeting to ER"/>
    <property type="evidence" value="ECO:0007669"/>
    <property type="project" value="TreeGrafter"/>
</dbReference>
<proteinExistence type="inferred from homology"/>
<evidence type="ECO:0000256" key="3">
    <source>
        <dbReference type="ARBA" id="ARBA00017057"/>
    </source>
</evidence>
<evidence type="ECO:0000256" key="10">
    <source>
        <dbReference type="SAM" id="MobiDB-lite"/>
    </source>
</evidence>